<gene>
    <name evidence="3" type="ORF">I1A42_02250</name>
</gene>
<dbReference type="InterPro" id="IPR020010">
    <property type="entry name" value="CHP03503"/>
</dbReference>
<evidence type="ECO:0000256" key="1">
    <source>
        <dbReference type="SAM" id="Coils"/>
    </source>
</evidence>
<dbReference type="Proteomes" id="UP000597206">
    <property type="component" value="Unassembled WGS sequence"/>
</dbReference>
<proteinExistence type="predicted"/>
<dbReference type="RefSeq" id="WP_196122545.1">
    <property type="nucleotide sequence ID" value="NZ_JADPMR010000001.1"/>
</dbReference>
<accession>A0ABS0GAM2</accession>
<keyword evidence="4" id="KW-1185">Reference proteome</keyword>
<keyword evidence="2" id="KW-0812">Transmembrane</keyword>
<dbReference type="NCBIfam" id="NF041940">
    <property type="entry name" value="choice_anch_X"/>
    <property type="match status" value="1"/>
</dbReference>
<keyword evidence="2" id="KW-0472">Membrane</keyword>
<name>A0ABS0GAM2_9VIBR</name>
<dbReference type="EMBL" id="JADPMR010000001">
    <property type="protein sequence ID" value="MBF8999406.1"/>
    <property type="molecule type" value="Genomic_DNA"/>
</dbReference>
<sequence length="416" mass="47040">MWKGITGFLTLVISFNIWAAGPSVIHLLDNRFRVDPSIDQITFVIYREKSSRPVVLVRPDGHKYYAWKAPDNVRWYQEPSMDIISIEKPMPGPWQAVGKVTPENHIKLISNLKLSSDSFPERVYQGEEIKFTARLTSDDKPLQLRDFLDRVKLKVTFTKFIENEAALAKEARPIPDVIGEFEDDGRGLDEKAGDGVFTVGLKIHSKPGKYRVRITSGNGVFLRAQESEVLVYPTPYEATFIQSRQVNQPHQIVLSGEQGMLEPGSLATQIDHKDPKGAMSHFDGQSEPDSLKVSVNIPNSGEYGQYTWSGTLYANDLASKRPLVFPISEQSYSIVHEVDLEQTRLMQEKEAAERKKIELEKAQLQARSDARKRGIMMIAIGNVVVILLALLVWFVVRKIKAKKALQPELQLDMPKK</sequence>
<organism evidence="3 4">
    <name type="scientific">Vibrio nitrifigilis</name>
    <dbReference type="NCBI Taxonomy" id="2789781"/>
    <lineage>
        <taxon>Bacteria</taxon>
        <taxon>Pseudomonadati</taxon>
        <taxon>Pseudomonadota</taxon>
        <taxon>Gammaproteobacteria</taxon>
        <taxon>Vibrionales</taxon>
        <taxon>Vibrionaceae</taxon>
        <taxon>Vibrio</taxon>
    </lineage>
</organism>
<keyword evidence="1" id="KW-0175">Coiled coil</keyword>
<feature type="transmembrane region" description="Helical" evidence="2">
    <location>
        <begin position="374"/>
        <end position="396"/>
    </location>
</feature>
<feature type="coiled-coil region" evidence="1">
    <location>
        <begin position="335"/>
        <end position="369"/>
    </location>
</feature>
<evidence type="ECO:0000313" key="3">
    <source>
        <dbReference type="EMBL" id="MBF8999406.1"/>
    </source>
</evidence>
<protein>
    <submittedName>
        <fullName evidence="3">TIGR03503 family protein</fullName>
    </submittedName>
</protein>
<evidence type="ECO:0000313" key="4">
    <source>
        <dbReference type="Proteomes" id="UP000597206"/>
    </source>
</evidence>
<evidence type="ECO:0000256" key="2">
    <source>
        <dbReference type="SAM" id="Phobius"/>
    </source>
</evidence>
<keyword evidence="2" id="KW-1133">Transmembrane helix</keyword>
<reference evidence="3 4" key="1">
    <citation type="submission" date="2020-11" db="EMBL/GenBank/DDBJ databases">
        <title>Vibrio nitrifigilis sp. nov., a marine nitrogen-fixing bacterium isolated from the lagoon sediment of an islet inside an atoll.</title>
        <authorList>
            <person name="Wang L.-T."/>
            <person name="Shieh W.Y."/>
        </authorList>
    </citation>
    <scope>NUCLEOTIDE SEQUENCE [LARGE SCALE GENOMIC DNA]</scope>
    <source>
        <strain evidence="3 4">NFV-1</strain>
    </source>
</reference>
<comment type="caution">
    <text evidence="3">The sequence shown here is derived from an EMBL/GenBank/DDBJ whole genome shotgun (WGS) entry which is preliminary data.</text>
</comment>
<dbReference type="NCBIfam" id="TIGR03503">
    <property type="entry name" value="TIGR03503 family protein"/>
    <property type="match status" value="1"/>
</dbReference>